<dbReference type="AlphaFoldDB" id="A0A8H6VIY0"/>
<dbReference type="EMBL" id="JABCIY010000209">
    <property type="protein sequence ID" value="KAF7188480.1"/>
    <property type="molecule type" value="Genomic_DNA"/>
</dbReference>
<dbReference type="PANTHER" id="PTHR47706">
    <property type="entry name" value="NMRA-LIKE FAMILY PROTEIN"/>
    <property type="match status" value="1"/>
</dbReference>
<comment type="caution">
    <text evidence="5">The sequence shown here is derived from an EMBL/GenBank/DDBJ whole genome shotgun (WGS) entry which is preliminary data.</text>
</comment>
<keyword evidence="6" id="KW-1185">Reference proteome</keyword>
<sequence>MSSSNYIKNVAVVGASGNSGSYMVKELLATGKHTVTAISRIDSKNKLPEGVKVARVDYSKFDTLVEALKGQDALVITLSTVADHSQQGELIKAAAKAGVSWIMPNDWAPDTHHEGLVKDVFAFQGMVKTRKMIEDTPGVSHLSVSTGFWYEWSLSIPNSYGFDLVNREVTFFDNGETKISTSTWPQVGRAVAAILSMPIDPEGSAKGCLEDFRNKTFYINSFTVSQRDMFESALRVTGTKESDWKITKEPAKERYDAGLKAFQNGDRSGFVKVMYTRVFYPDGNGDFETNRGVANELLGLPKESLDEATKAAVQRAIDIPGGYSVST</sequence>
<dbReference type="Pfam" id="PF13460">
    <property type="entry name" value="NAD_binding_10"/>
    <property type="match status" value="1"/>
</dbReference>
<reference evidence="5" key="1">
    <citation type="submission" date="2020-04" db="EMBL/GenBank/DDBJ databases">
        <title>Draft genome resource of the tomato pathogen Pseudocercospora fuligena.</title>
        <authorList>
            <person name="Zaccaron A."/>
        </authorList>
    </citation>
    <scope>NUCLEOTIDE SEQUENCE</scope>
    <source>
        <strain evidence="5">PF001</strain>
    </source>
</reference>
<evidence type="ECO:0000313" key="6">
    <source>
        <dbReference type="Proteomes" id="UP000660729"/>
    </source>
</evidence>
<keyword evidence="2" id="KW-0521">NADP</keyword>
<dbReference type="PANTHER" id="PTHR47706:SF7">
    <property type="entry name" value="CIPA-LIKE, PUTATIVE (AFU_ORTHOLOGUE AFUA_1G01630)-RELATED"/>
    <property type="match status" value="1"/>
</dbReference>
<dbReference type="InterPro" id="IPR036291">
    <property type="entry name" value="NAD(P)-bd_dom_sf"/>
</dbReference>
<dbReference type="Proteomes" id="UP000660729">
    <property type="component" value="Unassembled WGS sequence"/>
</dbReference>
<proteinExistence type="inferred from homology"/>
<dbReference type="OrthoDB" id="419598at2759"/>
<dbReference type="GO" id="GO:0016491">
    <property type="term" value="F:oxidoreductase activity"/>
    <property type="evidence" value="ECO:0007669"/>
    <property type="project" value="UniProtKB-KW"/>
</dbReference>
<comment type="similarity">
    <text evidence="1">Belongs to the NmrA-type oxidoreductase family. Isoflavone reductase subfamily.</text>
</comment>
<name>A0A8H6VIY0_9PEZI</name>
<evidence type="ECO:0000256" key="1">
    <source>
        <dbReference type="ARBA" id="ARBA00005725"/>
    </source>
</evidence>
<evidence type="ECO:0000256" key="3">
    <source>
        <dbReference type="ARBA" id="ARBA00023002"/>
    </source>
</evidence>
<keyword evidence="3" id="KW-0560">Oxidoreductase</keyword>
<evidence type="ECO:0000259" key="4">
    <source>
        <dbReference type="Pfam" id="PF13460"/>
    </source>
</evidence>
<dbReference type="InterPro" id="IPR051609">
    <property type="entry name" value="NmrA/Isoflavone_reductase-like"/>
</dbReference>
<protein>
    <recommendedName>
        <fullName evidence="4">NAD(P)-binding domain-containing protein</fullName>
    </recommendedName>
</protein>
<dbReference type="InterPro" id="IPR045312">
    <property type="entry name" value="PCBER-like"/>
</dbReference>
<dbReference type="SUPFAM" id="SSF51735">
    <property type="entry name" value="NAD(P)-binding Rossmann-fold domains"/>
    <property type="match status" value="1"/>
</dbReference>
<gene>
    <name evidence="5" type="ORF">HII31_10142</name>
</gene>
<organism evidence="5 6">
    <name type="scientific">Pseudocercospora fuligena</name>
    <dbReference type="NCBI Taxonomy" id="685502"/>
    <lineage>
        <taxon>Eukaryota</taxon>
        <taxon>Fungi</taxon>
        <taxon>Dikarya</taxon>
        <taxon>Ascomycota</taxon>
        <taxon>Pezizomycotina</taxon>
        <taxon>Dothideomycetes</taxon>
        <taxon>Dothideomycetidae</taxon>
        <taxon>Mycosphaerellales</taxon>
        <taxon>Mycosphaerellaceae</taxon>
        <taxon>Pseudocercospora</taxon>
    </lineage>
</organism>
<dbReference type="Gene3D" id="3.90.25.10">
    <property type="entry name" value="UDP-galactose 4-epimerase, domain 1"/>
    <property type="match status" value="1"/>
</dbReference>
<accession>A0A8H6VIY0</accession>
<dbReference type="Gene3D" id="3.40.50.720">
    <property type="entry name" value="NAD(P)-binding Rossmann-like Domain"/>
    <property type="match status" value="1"/>
</dbReference>
<dbReference type="CDD" id="cd05259">
    <property type="entry name" value="PCBER_SDR_a"/>
    <property type="match status" value="1"/>
</dbReference>
<evidence type="ECO:0000313" key="5">
    <source>
        <dbReference type="EMBL" id="KAF7188480.1"/>
    </source>
</evidence>
<feature type="domain" description="NAD(P)-binding" evidence="4">
    <location>
        <begin position="14"/>
        <end position="100"/>
    </location>
</feature>
<dbReference type="InterPro" id="IPR016040">
    <property type="entry name" value="NAD(P)-bd_dom"/>
</dbReference>
<evidence type="ECO:0000256" key="2">
    <source>
        <dbReference type="ARBA" id="ARBA00022857"/>
    </source>
</evidence>